<dbReference type="EMBL" id="BKCJ010010722">
    <property type="protein sequence ID" value="GEU92844.1"/>
    <property type="molecule type" value="Genomic_DNA"/>
</dbReference>
<feature type="compositionally biased region" description="Basic residues" evidence="1">
    <location>
        <begin position="191"/>
        <end position="202"/>
    </location>
</feature>
<evidence type="ECO:0000313" key="2">
    <source>
        <dbReference type="EMBL" id="GEU92844.1"/>
    </source>
</evidence>
<comment type="caution">
    <text evidence="2">The sequence shown here is derived from an EMBL/GenBank/DDBJ whole genome shotgun (WGS) entry which is preliminary data.</text>
</comment>
<reference evidence="2" key="1">
    <citation type="journal article" date="2019" name="Sci. Rep.">
        <title>Draft genome of Tanacetum cinerariifolium, the natural source of mosquito coil.</title>
        <authorList>
            <person name="Yamashiro T."/>
            <person name="Shiraishi A."/>
            <person name="Satake H."/>
            <person name="Nakayama K."/>
        </authorList>
    </citation>
    <scope>NUCLEOTIDE SEQUENCE</scope>
</reference>
<evidence type="ECO:0000256" key="1">
    <source>
        <dbReference type="SAM" id="MobiDB-lite"/>
    </source>
</evidence>
<accession>A0A6L2P7L4</accession>
<protein>
    <submittedName>
        <fullName evidence="2">Uncharacterized protein</fullName>
    </submittedName>
</protein>
<dbReference type="AlphaFoldDB" id="A0A6L2P7L4"/>
<proteinExistence type="predicted"/>
<organism evidence="2">
    <name type="scientific">Tanacetum cinerariifolium</name>
    <name type="common">Dalmatian daisy</name>
    <name type="synonym">Chrysanthemum cinerariifolium</name>
    <dbReference type="NCBI Taxonomy" id="118510"/>
    <lineage>
        <taxon>Eukaryota</taxon>
        <taxon>Viridiplantae</taxon>
        <taxon>Streptophyta</taxon>
        <taxon>Embryophyta</taxon>
        <taxon>Tracheophyta</taxon>
        <taxon>Spermatophyta</taxon>
        <taxon>Magnoliopsida</taxon>
        <taxon>eudicotyledons</taxon>
        <taxon>Gunneridae</taxon>
        <taxon>Pentapetalae</taxon>
        <taxon>asterids</taxon>
        <taxon>campanulids</taxon>
        <taxon>Asterales</taxon>
        <taxon>Asteraceae</taxon>
        <taxon>Asteroideae</taxon>
        <taxon>Anthemideae</taxon>
        <taxon>Anthemidinae</taxon>
        <taxon>Tanacetum</taxon>
    </lineage>
</organism>
<feature type="region of interest" description="Disordered" evidence="1">
    <location>
        <begin position="143"/>
        <end position="209"/>
    </location>
</feature>
<name>A0A6L2P7L4_TANCI</name>
<gene>
    <name evidence="2" type="ORF">Tci_064822</name>
</gene>
<sequence>MIGSEDSQAATLSKNFESLNEVAFDNGKGTLALGLIIQKQVIETFVMVLNDEDMIKTGGKYIRRHCFPTNALINLNLEELNDCQDGLVRNKLVNFICCSINIGWLKKQFLENKAEMNAKGKRKCKETELPGRWTRGNEARKLAEEHKKTKQEQVVAEGKRREKKRKSRMIDLEEDDDESYNVEMNETEHEKKKKVKNVKKQKVTSVVKG</sequence>